<dbReference type="InParanoid" id="A0A067NG56"/>
<evidence type="ECO:0008006" key="3">
    <source>
        <dbReference type="Google" id="ProtNLM"/>
    </source>
</evidence>
<gene>
    <name evidence="1" type="ORF">PLEOSDRAFT_1026985</name>
</gene>
<feature type="non-terminal residue" evidence="1">
    <location>
        <position position="1"/>
    </location>
</feature>
<sequence>NSFEVRLPSELLQRGVHNVFHASLLRMHIANDDRLFPGRSLDQVSNPGIGSKEWAVKEIISHHGAGEGAMFEILWASGDKT</sequence>
<dbReference type="EMBL" id="KL198013">
    <property type="protein sequence ID" value="KDQ23102.1"/>
    <property type="molecule type" value="Genomic_DNA"/>
</dbReference>
<name>A0A067NG56_PLEO1</name>
<accession>A0A067NG56</accession>
<dbReference type="AlphaFoldDB" id="A0A067NG56"/>
<evidence type="ECO:0000313" key="1">
    <source>
        <dbReference type="EMBL" id="KDQ23102.1"/>
    </source>
</evidence>
<organism evidence="1 2">
    <name type="scientific">Pleurotus ostreatus (strain PC15)</name>
    <name type="common">Oyster mushroom</name>
    <dbReference type="NCBI Taxonomy" id="1137138"/>
    <lineage>
        <taxon>Eukaryota</taxon>
        <taxon>Fungi</taxon>
        <taxon>Dikarya</taxon>
        <taxon>Basidiomycota</taxon>
        <taxon>Agaricomycotina</taxon>
        <taxon>Agaricomycetes</taxon>
        <taxon>Agaricomycetidae</taxon>
        <taxon>Agaricales</taxon>
        <taxon>Pleurotineae</taxon>
        <taxon>Pleurotaceae</taxon>
        <taxon>Pleurotus</taxon>
    </lineage>
</organism>
<protein>
    <recommendedName>
        <fullName evidence="3">Chromo domain-containing protein</fullName>
    </recommendedName>
</protein>
<evidence type="ECO:0000313" key="2">
    <source>
        <dbReference type="Proteomes" id="UP000027073"/>
    </source>
</evidence>
<dbReference type="HOGENOM" id="CLU_132807_2_0_1"/>
<dbReference type="OrthoDB" id="3211671at2759"/>
<dbReference type="Proteomes" id="UP000027073">
    <property type="component" value="Unassembled WGS sequence"/>
</dbReference>
<dbReference type="STRING" id="1137138.A0A067NG56"/>
<proteinExistence type="predicted"/>
<dbReference type="VEuPathDB" id="FungiDB:PLEOSDRAFT_1026985"/>
<reference evidence="2" key="1">
    <citation type="journal article" date="2014" name="Proc. Natl. Acad. Sci. U.S.A.">
        <title>Extensive sampling of basidiomycete genomes demonstrates inadequacy of the white-rot/brown-rot paradigm for wood decay fungi.</title>
        <authorList>
            <person name="Riley R."/>
            <person name="Salamov A.A."/>
            <person name="Brown D.W."/>
            <person name="Nagy L.G."/>
            <person name="Floudas D."/>
            <person name="Held B.W."/>
            <person name="Levasseur A."/>
            <person name="Lombard V."/>
            <person name="Morin E."/>
            <person name="Otillar R."/>
            <person name="Lindquist E.A."/>
            <person name="Sun H."/>
            <person name="LaButti K.M."/>
            <person name="Schmutz J."/>
            <person name="Jabbour D."/>
            <person name="Luo H."/>
            <person name="Baker S.E."/>
            <person name="Pisabarro A.G."/>
            <person name="Walton J.D."/>
            <person name="Blanchette R.A."/>
            <person name="Henrissat B."/>
            <person name="Martin F."/>
            <person name="Cullen D."/>
            <person name="Hibbett D.S."/>
            <person name="Grigoriev I.V."/>
        </authorList>
    </citation>
    <scope>NUCLEOTIDE SEQUENCE [LARGE SCALE GENOMIC DNA]</scope>
    <source>
        <strain evidence="2">PC15</strain>
    </source>
</reference>
<feature type="non-terminal residue" evidence="1">
    <location>
        <position position="81"/>
    </location>
</feature>